<evidence type="ECO:0000313" key="3">
    <source>
        <dbReference type="Proteomes" id="UP000095300"/>
    </source>
</evidence>
<dbReference type="Gene3D" id="3.40.525.10">
    <property type="entry name" value="CRAL-TRIO lipid binding domain"/>
    <property type="match status" value="1"/>
</dbReference>
<dbReference type="KEGG" id="scac:106091356"/>
<dbReference type="InterPro" id="IPR001251">
    <property type="entry name" value="CRAL-TRIO_dom"/>
</dbReference>
<accession>A0A1I8PG82</accession>
<dbReference type="OrthoDB" id="1434354at2759"/>
<evidence type="ECO:0000259" key="1">
    <source>
        <dbReference type="Pfam" id="PF00650"/>
    </source>
</evidence>
<organism evidence="2 3">
    <name type="scientific">Stomoxys calcitrans</name>
    <name type="common">Stable fly</name>
    <name type="synonym">Conops calcitrans</name>
    <dbReference type="NCBI Taxonomy" id="35570"/>
    <lineage>
        <taxon>Eukaryota</taxon>
        <taxon>Metazoa</taxon>
        <taxon>Ecdysozoa</taxon>
        <taxon>Arthropoda</taxon>
        <taxon>Hexapoda</taxon>
        <taxon>Insecta</taxon>
        <taxon>Pterygota</taxon>
        <taxon>Neoptera</taxon>
        <taxon>Endopterygota</taxon>
        <taxon>Diptera</taxon>
        <taxon>Brachycera</taxon>
        <taxon>Muscomorpha</taxon>
        <taxon>Muscoidea</taxon>
        <taxon>Muscidae</taxon>
        <taxon>Stomoxys</taxon>
    </lineage>
</organism>
<dbReference type="EnsemblMetazoa" id="SCAU007773-RA">
    <property type="protein sequence ID" value="SCAU007773-PA"/>
    <property type="gene ID" value="SCAU007773"/>
</dbReference>
<dbReference type="SUPFAM" id="SSF52087">
    <property type="entry name" value="CRAL/TRIO domain"/>
    <property type="match status" value="1"/>
</dbReference>
<reference evidence="2" key="1">
    <citation type="submission" date="2020-05" db="UniProtKB">
        <authorList>
            <consortium name="EnsemblMetazoa"/>
        </authorList>
    </citation>
    <scope>IDENTIFICATION</scope>
    <source>
        <strain evidence="2">USDA</strain>
    </source>
</reference>
<keyword evidence="3" id="KW-1185">Reference proteome</keyword>
<feature type="domain" description="CRAL-TRIO" evidence="1">
    <location>
        <begin position="83"/>
        <end position="195"/>
    </location>
</feature>
<dbReference type="InterPro" id="IPR036865">
    <property type="entry name" value="CRAL-TRIO_dom_sf"/>
</dbReference>
<dbReference type="VEuPathDB" id="VectorBase:SCAU007773"/>
<name>A0A1I8PG82_STOCA</name>
<gene>
    <name evidence="2" type="primary">106091356</name>
</gene>
<dbReference type="GO" id="GO:1902936">
    <property type="term" value="F:phosphatidylinositol bisphosphate binding"/>
    <property type="evidence" value="ECO:0007669"/>
    <property type="project" value="TreeGrafter"/>
</dbReference>
<evidence type="ECO:0000313" key="2">
    <source>
        <dbReference type="EnsemblMetazoa" id="SCAU007773-PA"/>
    </source>
</evidence>
<protein>
    <recommendedName>
        <fullName evidence="1">CRAL-TRIO domain-containing protein</fullName>
    </recommendedName>
</protein>
<proteinExistence type="predicted"/>
<dbReference type="GO" id="GO:0016020">
    <property type="term" value="C:membrane"/>
    <property type="evidence" value="ECO:0007669"/>
    <property type="project" value="TreeGrafter"/>
</dbReference>
<dbReference type="Pfam" id="PF00650">
    <property type="entry name" value="CRAL_TRIO"/>
    <property type="match status" value="1"/>
</dbReference>
<dbReference type="AlphaFoldDB" id="A0A1I8PG82"/>
<dbReference type="PANTHER" id="PTHR10174:SF222">
    <property type="entry name" value="GH10083P-RELATED"/>
    <property type="match status" value="1"/>
</dbReference>
<dbReference type="CDD" id="cd00170">
    <property type="entry name" value="SEC14"/>
    <property type="match status" value="1"/>
</dbReference>
<dbReference type="Proteomes" id="UP000095300">
    <property type="component" value="Unassembled WGS sequence"/>
</dbReference>
<sequence>MPPYDNPEIQPNEDVYRLGQYGYQMKDRIYLARFYYRASRNLEETKLLIEANYHFRSKHPNVFFNRDPDSDSIQQSTEFFHMVTLPGLTTDNSRVTLVKLKSTDANMMHHIEDVKYLFTFYDYRVSLPDVVENGKPYIVNGVIQIVDMKGITMRHAAKTSFTILAAAIKYLQKCCPSTLKGLHLVNCPSYINRLFAW</sequence>
<dbReference type="PANTHER" id="PTHR10174">
    <property type="entry name" value="ALPHA-TOCOPHEROL TRANSFER PROTEIN-RELATED"/>
    <property type="match status" value="1"/>
</dbReference>